<protein>
    <recommendedName>
        <fullName evidence="4">Plasmid segregation centromere-binding protein ParR</fullName>
    </recommendedName>
</protein>
<dbReference type="Proteomes" id="UP001357223">
    <property type="component" value="Chromosome"/>
</dbReference>
<proteinExistence type="predicted"/>
<evidence type="ECO:0000256" key="1">
    <source>
        <dbReference type="SAM" id="MobiDB-lite"/>
    </source>
</evidence>
<reference evidence="2 3" key="1">
    <citation type="submission" date="2023-10" db="EMBL/GenBank/DDBJ databases">
        <title>Niallia locisalis sp.nov. isolated from a salt pond sample.</title>
        <authorList>
            <person name="Li X.-J."/>
            <person name="Dong L."/>
        </authorList>
    </citation>
    <scope>NUCLEOTIDE SEQUENCE [LARGE SCALE GENOMIC DNA]</scope>
    <source>
        <strain evidence="2 3">DSM 29761</strain>
    </source>
</reference>
<evidence type="ECO:0000313" key="2">
    <source>
        <dbReference type="EMBL" id="WVX81409.1"/>
    </source>
</evidence>
<keyword evidence="3" id="KW-1185">Reference proteome</keyword>
<accession>A0ABZ2CJY6</accession>
<evidence type="ECO:0000313" key="3">
    <source>
        <dbReference type="Proteomes" id="UP001357223"/>
    </source>
</evidence>
<feature type="compositionally biased region" description="Acidic residues" evidence="1">
    <location>
        <begin position="146"/>
        <end position="156"/>
    </location>
</feature>
<dbReference type="RefSeq" id="WP_338450337.1">
    <property type="nucleotide sequence ID" value="NZ_CP137640.1"/>
</dbReference>
<gene>
    <name evidence="2" type="ORF">R4Z09_30420</name>
</gene>
<evidence type="ECO:0008006" key="4">
    <source>
        <dbReference type="Google" id="ProtNLM"/>
    </source>
</evidence>
<name>A0ABZ2CJY6_9BACI</name>
<dbReference type="EMBL" id="CP137640">
    <property type="protein sequence ID" value="WVX81409.1"/>
    <property type="molecule type" value="Genomic_DNA"/>
</dbReference>
<sequence length="203" mass="22701">MKRTSANEITRGQTISFRIPSDTPDHILKQLTRLKEIERRNFSSKIADFVIQGVNSSSLRDREMVTIPLPKSLTKAQRDWLKHEHSEALLGSIIYQLISDPIRASSLLASFNSSSLDIDEALYLQEEAMPANVSAAKEDPYSSDLGLEEDAADDPLLDFDDDLDSFDWDSAKQGEAEETEAEDDAEEMDVDDLLGGFLSRMNS</sequence>
<feature type="region of interest" description="Disordered" evidence="1">
    <location>
        <begin position="134"/>
        <end position="156"/>
    </location>
</feature>
<organism evidence="2 3">
    <name type="scientific">Niallia oryzisoli</name>
    <dbReference type="NCBI Taxonomy" id="1737571"/>
    <lineage>
        <taxon>Bacteria</taxon>
        <taxon>Bacillati</taxon>
        <taxon>Bacillota</taxon>
        <taxon>Bacilli</taxon>
        <taxon>Bacillales</taxon>
        <taxon>Bacillaceae</taxon>
        <taxon>Niallia</taxon>
    </lineage>
</organism>